<dbReference type="EMBL" id="JARIHO010000025">
    <property type="protein sequence ID" value="KAJ7342334.1"/>
    <property type="molecule type" value="Genomic_DNA"/>
</dbReference>
<sequence>MYKKSVARVIESKWVHSGTPVLVCLANIRIKGNRQKKKKSGGTSVWPDLESNGRSYGIMQLSLASKLWAGAVQLLSGRQYSCFILVQVGGPGFLFVRTVIYVGAASGMKIFLRKGAIW</sequence>
<reference evidence="1" key="1">
    <citation type="submission" date="2023-03" db="EMBL/GenBank/DDBJ databases">
        <title>Massive genome expansion in bonnet fungi (Mycena s.s.) driven by repeated elements and novel gene families across ecological guilds.</title>
        <authorList>
            <consortium name="Lawrence Berkeley National Laboratory"/>
            <person name="Harder C.B."/>
            <person name="Miyauchi S."/>
            <person name="Viragh M."/>
            <person name="Kuo A."/>
            <person name="Thoen E."/>
            <person name="Andreopoulos B."/>
            <person name="Lu D."/>
            <person name="Skrede I."/>
            <person name="Drula E."/>
            <person name="Henrissat B."/>
            <person name="Morin E."/>
            <person name="Kohler A."/>
            <person name="Barry K."/>
            <person name="LaButti K."/>
            <person name="Morin E."/>
            <person name="Salamov A."/>
            <person name="Lipzen A."/>
            <person name="Mereny Z."/>
            <person name="Hegedus B."/>
            <person name="Baldrian P."/>
            <person name="Stursova M."/>
            <person name="Weitz H."/>
            <person name="Taylor A."/>
            <person name="Grigoriev I.V."/>
            <person name="Nagy L.G."/>
            <person name="Martin F."/>
            <person name="Kauserud H."/>
        </authorList>
    </citation>
    <scope>NUCLEOTIDE SEQUENCE</scope>
    <source>
        <strain evidence="1">CBHHK002</strain>
    </source>
</reference>
<protein>
    <submittedName>
        <fullName evidence="1">Uncharacterized protein</fullName>
    </submittedName>
</protein>
<dbReference type="AlphaFoldDB" id="A0AAD7EMW6"/>
<gene>
    <name evidence="1" type="ORF">DFH08DRAFT_811428</name>
</gene>
<evidence type="ECO:0000313" key="1">
    <source>
        <dbReference type="EMBL" id="KAJ7342334.1"/>
    </source>
</evidence>
<evidence type="ECO:0000313" key="2">
    <source>
        <dbReference type="Proteomes" id="UP001218218"/>
    </source>
</evidence>
<proteinExistence type="predicted"/>
<dbReference type="Proteomes" id="UP001218218">
    <property type="component" value="Unassembled WGS sequence"/>
</dbReference>
<comment type="caution">
    <text evidence="1">The sequence shown here is derived from an EMBL/GenBank/DDBJ whole genome shotgun (WGS) entry which is preliminary data.</text>
</comment>
<keyword evidence="2" id="KW-1185">Reference proteome</keyword>
<organism evidence="1 2">
    <name type="scientific">Mycena albidolilacea</name>
    <dbReference type="NCBI Taxonomy" id="1033008"/>
    <lineage>
        <taxon>Eukaryota</taxon>
        <taxon>Fungi</taxon>
        <taxon>Dikarya</taxon>
        <taxon>Basidiomycota</taxon>
        <taxon>Agaricomycotina</taxon>
        <taxon>Agaricomycetes</taxon>
        <taxon>Agaricomycetidae</taxon>
        <taxon>Agaricales</taxon>
        <taxon>Marasmiineae</taxon>
        <taxon>Mycenaceae</taxon>
        <taxon>Mycena</taxon>
    </lineage>
</organism>
<accession>A0AAD7EMW6</accession>
<name>A0AAD7EMW6_9AGAR</name>